<protein>
    <submittedName>
        <fullName evidence="1">Uncharacterized protein</fullName>
    </submittedName>
</protein>
<organism evidence="1">
    <name type="scientific">marine sediment metagenome</name>
    <dbReference type="NCBI Taxonomy" id="412755"/>
    <lineage>
        <taxon>unclassified sequences</taxon>
        <taxon>metagenomes</taxon>
        <taxon>ecological metagenomes</taxon>
    </lineage>
</organism>
<accession>A0A0F9ANV6</accession>
<dbReference type="EMBL" id="LAZR01041793">
    <property type="protein sequence ID" value="KKL11095.1"/>
    <property type="molecule type" value="Genomic_DNA"/>
</dbReference>
<gene>
    <name evidence="1" type="ORF">LCGC14_2549250</name>
</gene>
<name>A0A0F9ANV6_9ZZZZ</name>
<sequence>MTPIRFTPKEADVRRIAELWQSTTNLRADDARSDKVLEWLVTSPDVHWYRASTGMVYLSDRSLSIRSATISILSDRMLDFRNVTPFLTKLMELEDLNKLYVLSPSPAGFVKRLAKLVGSGTKEH</sequence>
<proteinExistence type="predicted"/>
<reference evidence="1" key="1">
    <citation type="journal article" date="2015" name="Nature">
        <title>Complex archaea that bridge the gap between prokaryotes and eukaryotes.</title>
        <authorList>
            <person name="Spang A."/>
            <person name="Saw J.H."/>
            <person name="Jorgensen S.L."/>
            <person name="Zaremba-Niedzwiedzka K."/>
            <person name="Martijn J."/>
            <person name="Lind A.E."/>
            <person name="van Eijk R."/>
            <person name="Schleper C."/>
            <person name="Guy L."/>
            <person name="Ettema T.J."/>
        </authorList>
    </citation>
    <scope>NUCLEOTIDE SEQUENCE</scope>
</reference>
<comment type="caution">
    <text evidence="1">The sequence shown here is derived from an EMBL/GenBank/DDBJ whole genome shotgun (WGS) entry which is preliminary data.</text>
</comment>
<dbReference type="AlphaFoldDB" id="A0A0F9ANV6"/>
<evidence type="ECO:0000313" key="1">
    <source>
        <dbReference type="EMBL" id="KKL11095.1"/>
    </source>
</evidence>